<dbReference type="GO" id="GO:0019285">
    <property type="term" value="P:glycine betaine biosynthetic process from choline"/>
    <property type="evidence" value="ECO:0007669"/>
    <property type="project" value="TreeGrafter"/>
</dbReference>
<dbReference type="GO" id="GO:0050660">
    <property type="term" value="F:flavin adenine dinucleotide binding"/>
    <property type="evidence" value="ECO:0007669"/>
    <property type="project" value="InterPro"/>
</dbReference>
<dbReference type="Pfam" id="PF05199">
    <property type="entry name" value="GMC_oxred_C"/>
    <property type="match status" value="1"/>
</dbReference>
<dbReference type="GO" id="GO:0016020">
    <property type="term" value="C:membrane"/>
    <property type="evidence" value="ECO:0007669"/>
    <property type="project" value="TreeGrafter"/>
</dbReference>
<dbReference type="PROSITE" id="PS00624">
    <property type="entry name" value="GMC_OXRED_2"/>
    <property type="match status" value="1"/>
</dbReference>
<dbReference type="Gene3D" id="3.30.560.10">
    <property type="entry name" value="Glucose Oxidase, domain 3"/>
    <property type="match status" value="1"/>
</dbReference>
<dbReference type="AlphaFoldDB" id="A0A840W1E6"/>
<dbReference type="Gene3D" id="3.50.50.60">
    <property type="entry name" value="FAD/NAD(P)-binding domain"/>
    <property type="match status" value="1"/>
</dbReference>
<accession>A0A840W1E6</accession>
<dbReference type="PANTHER" id="PTHR11552">
    <property type="entry name" value="GLUCOSE-METHANOL-CHOLINE GMC OXIDOREDUCTASE"/>
    <property type="match status" value="1"/>
</dbReference>
<proteinExistence type="inferred from homology"/>
<feature type="binding site" evidence="5">
    <location>
        <position position="83"/>
    </location>
    <ligand>
        <name>FAD</name>
        <dbReference type="ChEBI" id="CHEBI:57692"/>
    </ligand>
</feature>
<gene>
    <name evidence="7" type="ORF">HNR07_001787</name>
</gene>
<organism evidence="7 8">
    <name type="scientific">Nocardiopsis metallicus</name>
    <dbReference type="NCBI Taxonomy" id="179819"/>
    <lineage>
        <taxon>Bacteria</taxon>
        <taxon>Bacillati</taxon>
        <taxon>Actinomycetota</taxon>
        <taxon>Actinomycetes</taxon>
        <taxon>Streptosporangiales</taxon>
        <taxon>Nocardiopsidaceae</taxon>
        <taxon>Nocardiopsis</taxon>
    </lineage>
</organism>
<evidence type="ECO:0000259" key="6">
    <source>
        <dbReference type="PROSITE" id="PS00624"/>
    </source>
</evidence>
<dbReference type="InterPro" id="IPR036188">
    <property type="entry name" value="FAD/NAD-bd_sf"/>
</dbReference>
<dbReference type="EMBL" id="JACHDO010000001">
    <property type="protein sequence ID" value="MBB5490650.1"/>
    <property type="molecule type" value="Genomic_DNA"/>
</dbReference>
<evidence type="ECO:0000313" key="8">
    <source>
        <dbReference type="Proteomes" id="UP000579647"/>
    </source>
</evidence>
<evidence type="ECO:0000256" key="4">
    <source>
        <dbReference type="ARBA" id="ARBA00022827"/>
    </source>
</evidence>
<dbReference type="InterPro" id="IPR000172">
    <property type="entry name" value="GMC_OxRdtase_N"/>
</dbReference>
<evidence type="ECO:0000256" key="5">
    <source>
        <dbReference type="PIRSR" id="PIRSR000137-2"/>
    </source>
</evidence>
<dbReference type="InterPro" id="IPR007867">
    <property type="entry name" value="GMC_OxRtase_C"/>
</dbReference>
<dbReference type="RefSeq" id="WP_184364211.1">
    <property type="nucleotide sequence ID" value="NZ_BAAAKM010000086.1"/>
</dbReference>
<evidence type="ECO:0000256" key="3">
    <source>
        <dbReference type="ARBA" id="ARBA00022630"/>
    </source>
</evidence>
<dbReference type="InterPro" id="IPR012132">
    <property type="entry name" value="GMC_OxRdtase"/>
</dbReference>
<comment type="caution">
    <text evidence="7">The sequence shown here is derived from an EMBL/GenBank/DDBJ whole genome shotgun (WGS) entry which is preliminary data.</text>
</comment>
<dbReference type="PANTHER" id="PTHR11552:SF147">
    <property type="entry name" value="CHOLINE DEHYDROGENASE, MITOCHONDRIAL"/>
    <property type="match status" value="1"/>
</dbReference>
<dbReference type="GO" id="GO:0008812">
    <property type="term" value="F:choline dehydrogenase activity"/>
    <property type="evidence" value="ECO:0007669"/>
    <property type="project" value="TreeGrafter"/>
</dbReference>
<reference evidence="7 8" key="1">
    <citation type="submission" date="2020-08" db="EMBL/GenBank/DDBJ databases">
        <title>Sequencing the genomes of 1000 actinobacteria strains.</title>
        <authorList>
            <person name="Klenk H.-P."/>
        </authorList>
    </citation>
    <scope>NUCLEOTIDE SEQUENCE [LARGE SCALE GENOMIC DNA]</scope>
    <source>
        <strain evidence="7 8">DSM 44598</strain>
    </source>
</reference>
<comment type="similarity">
    <text evidence="2">Belongs to the GMC oxidoreductase family.</text>
</comment>
<evidence type="ECO:0000256" key="2">
    <source>
        <dbReference type="ARBA" id="ARBA00010790"/>
    </source>
</evidence>
<dbReference type="PIRSF" id="PIRSF000137">
    <property type="entry name" value="Alcohol_oxidase"/>
    <property type="match status" value="1"/>
</dbReference>
<evidence type="ECO:0000256" key="1">
    <source>
        <dbReference type="ARBA" id="ARBA00001974"/>
    </source>
</evidence>
<dbReference type="SUPFAM" id="SSF54373">
    <property type="entry name" value="FAD-linked reductases, C-terminal domain"/>
    <property type="match status" value="1"/>
</dbReference>
<keyword evidence="8" id="KW-1185">Reference proteome</keyword>
<comment type="cofactor">
    <cofactor evidence="1 5">
        <name>FAD</name>
        <dbReference type="ChEBI" id="CHEBI:57692"/>
    </cofactor>
</comment>
<dbReference type="Pfam" id="PF00732">
    <property type="entry name" value="GMC_oxred_N"/>
    <property type="match status" value="1"/>
</dbReference>
<keyword evidence="4 5" id="KW-0274">FAD</keyword>
<feature type="domain" description="Glucose-methanol-choline oxidoreductase N-terminal" evidence="6">
    <location>
        <begin position="253"/>
        <end position="267"/>
    </location>
</feature>
<evidence type="ECO:0000313" key="7">
    <source>
        <dbReference type="EMBL" id="MBB5490650.1"/>
    </source>
</evidence>
<sequence>MTSTYDHIIVGAGSAGCVLAARLSEDPDVRVALIEAGGPDHAQEIHVPAAFPQLFKSGLDWDLDTEPEPGIDGRRAYLPRGRVFGGSSSINAMIYIRGDWADYDRWARDGAEGWAYADVLPYFRRAEDNERGEDRFHGVGGPLTVSDGRSGHPLPAAFVRAAEQAGYPANDDFNGRTQFGVGRYQLTQRGGLRCSASVAYLHPALERPNLTVFPSATAHRVVIENGRAVGVEMERDGTVEMARAEREVVLSAGAYGSPKLLMLSGIGPAAALAALGIDVVRDLPVGQGLQDHYMALLNFRTDVASLLAAPTPENAALLQNEGRGPLTSNIGETGGFFRSREDLDSPDLQFHAANVLFHQEGLGAATEHGFAFGPCVLAPTSRGAVTLRSARPDAAPRITHNYLTTRQDRDSLLAGIRIALEIAAQPALADLITGPFGDTPTGGLDADLLAWARRSGQTLYHPTSTCAIGTVVDPQLRVFGVEGLRVVDASVFPAVPRGNTNAPTIMAAEKAADLVKASGGHTRGA</sequence>
<dbReference type="SUPFAM" id="SSF51905">
    <property type="entry name" value="FAD/NAD(P)-binding domain"/>
    <property type="match status" value="1"/>
</dbReference>
<protein>
    <submittedName>
        <fullName evidence="7">Choline dehydrogenase-like flavoprotein</fullName>
    </submittedName>
</protein>
<keyword evidence="3" id="KW-0285">Flavoprotein</keyword>
<name>A0A840W1E6_9ACTN</name>
<dbReference type="Proteomes" id="UP000579647">
    <property type="component" value="Unassembled WGS sequence"/>
</dbReference>